<keyword evidence="1" id="KW-0175">Coiled coil</keyword>
<dbReference type="RefSeq" id="WP_058494226.1">
    <property type="nucleotide sequence ID" value="NZ_CBCRUR010000020.1"/>
</dbReference>
<comment type="caution">
    <text evidence="2">The sequence shown here is derived from an EMBL/GenBank/DDBJ whole genome shotgun (WGS) entry which is preliminary data.</text>
</comment>
<gene>
    <name evidence="2" type="ORF">Lwor_2476</name>
</gene>
<dbReference type="EMBL" id="LNZC01000031">
    <property type="protein sequence ID" value="KTD75910.1"/>
    <property type="molecule type" value="Genomic_DNA"/>
</dbReference>
<dbReference type="AlphaFoldDB" id="A0A0W1A3M7"/>
<keyword evidence="3" id="KW-1185">Reference proteome</keyword>
<organism evidence="2 3">
    <name type="scientific">Legionella worsleiensis</name>
    <dbReference type="NCBI Taxonomy" id="45076"/>
    <lineage>
        <taxon>Bacteria</taxon>
        <taxon>Pseudomonadati</taxon>
        <taxon>Pseudomonadota</taxon>
        <taxon>Gammaproteobacteria</taxon>
        <taxon>Legionellales</taxon>
        <taxon>Legionellaceae</taxon>
        <taxon>Legionella</taxon>
    </lineage>
</organism>
<name>A0A0W1A3M7_9GAMM</name>
<evidence type="ECO:0000256" key="1">
    <source>
        <dbReference type="SAM" id="Coils"/>
    </source>
</evidence>
<accession>A0A0W1A3M7</accession>
<dbReference type="Proteomes" id="UP000054662">
    <property type="component" value="Unassembled WGS sequence"/>
</dbReference>
<feature type="coiled-coil region" evidence="1">
    <location>
        <begin position="52"/>
        <end position="79"/>
    </location>
</feature>
<evidence type="ECO:0000313" key="3">
    <source>
        <dbReference type="Proteomes" id="UP000054662"/>
    </source>
</evidence>
<reference evidence="2 3" key="1">
    <citation type="submission" date="2015-11" db="EMBL/GenBank/DDBJ databases">
        <title>Genomic analysis of 38 Legionella species identifies large and diverse effector repertoires.</title>
        <authorList>
            <person name="Burstein D."/>
            <person name="Amaro F."/>
            <person name="Zusman T."/>
            <person name="Lifshitz Z."/>
            <person name="Cohen O."/>
            <person name="Gilbert J.A."/>
            <person name="Pupko T."/>
            <person name="Shuman H.A."/>
            <person name="Segal G."/>
        </authorList>
    </citation>
    <scope>NUCLEOTIDE SEQUENCE [LARGE SCALE GENOMIC DNA]</scope>
    <source>
        <strain evidence="2 3">ATCC 49508</strain>
    </source>
</reference>
<proteinExistence type="predicted"/>
<protein>
    <submittedName>
        <fullName evidence="2">Uncharacterized protein</fullName>
    </submittedName>
</protein>
<dbReference type="PATRIC" id="fig|45076.6.peg.2722"/>
<sequence>MAKIITFIIFNFITINLYAYLNIPMPESGMDAFSKGLDSGSRFGNNITAAQQAQQSINMQRQEEAMRQLQMEIMREQLRQLKKIGTKAKQ</sequence>
<dbReference type="STRING" id="45076.Lwor_2476"/>
<evidence type="ECO:0000313" key="2">
    <source>
        <dbReference type="EMBL" id="KTD75910.1"/>
    </source>
</evidence>